<feature type="domain" description="Lantibiotic dehydratase N-terminal" evidence="1">
    <location>
        <begin position="24"/>
        <end position="630"/>
    </location>
</feature>
<sequence length="974" mass="112000">MANPIFFTLRSDQPIDTTSPKELLSYNKYINRLTFRPTPFGAFASFSVGSWGKDKSIELVSLEQAQLHLNLDQQVALQLGAKLLQERSVDDQRFSVNPTLYRMGKEYRFLTTRQVFGSSKLLFELDSFQVDKLVDRVVELCVQISPKGSAIIKLITDTIQCDLVMAQEYLSFLTNAQILVNLDRPYLVGPDHLTTLLDNNTIPGSPLRSNLKDLIDRMKDLTIVDFNRLQDLNQELQKLRDSEISYKNYFYAGLERRVISGSLDHRYQDQIKASLDALRVLSIPSSPERLNDFIRQFEARYERRKVPLLTALDPESGINYTDSGIQLTGDELLNEIVFESSATGLVTLQWTAVHRLLLRKWNALTDGDRIIRITPDDITELNEGLSDTLPTPTSMSVMFRILDDYLYIESAGGISATALIGRFTLWNPEVHQIAQEIAALEQKSNPEMIFAELGQLSDTHADNINRRLPVYPYEILINAASVLPQENQLPLSDLLLSVVNGRLVLESRSLGRQIIPRLSSAYNYNRNEFAPFQLLCDLQYQGLHSNFDLDMARYFPGMGHYPRVIFGDTIFYPATWTLSTDDIRQLTTGQEDATLLLFDRYRQERHWPAVISLRRHDQYLVFHLDRSKEVLFLRECLKGSASAVIQEFFLPVKPVVTADGKGLVDQFVTFLYRSDQIYHPVRTPSEASKPTVVRNYLPGSKWLYLKLYCQPSLANDLLAQKISPLLKKVHAGRPTNWFFVRYRDSQYHIRLRIKVDEGDLGRVLTLFQKALAGDVGQHLIREYQADTYRRELERYGADMINEVEVFSGLSSALILKYIHQLQQKRTEASYHSLAFSSVENLLGIFLPDLKDRVGFCEKMSLAFQSEFSGQRSLRVDLDRKYRELRTEITQVLSSPDHYAKLGLLQEQQELTDGARRFSKKIRRFGHERRIGLIADLVHMHLNRLFVDDQRRQELVVYHCLYKHSLSRLARGRSA</sequence>
<dbReference type="STRING" id="1792845.BC343_02415"/>
<dbReference type="InterPro" id="IPR023809">
    <property type="entry name" value="Thiopep_bacteriocin_synth_dom"/>
</dbReference>
<evidence type="ECO:0000259" key="1">
    <source>
        <dbReference type="Pfam" id="PF04738"/>
    </source>
</evidence>
<feature type="domain" description="Thiopeptide-type bacteriocin biosynthesis" evidence="2">
    <location>
        <begin position="702"/>
        <end position="963"/>
    </location>
</feature>
<gene>
    <name evidence="3" type="ORF">BC343_02415</name>
</gene>
<evidence type="ECO:0000259" key="2">
    <source>
        <dbReference type="Pfam" id="PF14028"/>
    </source>
</evidence>
<evidence type="ECO:0000313" key="4">
    <source>
        <dbReference type="Proteomes" id="UP000189739"/>
    </source>
</evidence>
<organism evidence="3 4">
    <name type="scientific">Mucilaginibacter pedocola</name>
    <dbReference type="NCBI Taxonomy" id="1792845"/>
    <lineage>
        <taxon>Bacteria</taxon>
        <taxon>Pseudomonadati</taxon>
        <taxon>Bacteroidota</taxon>
        <taxon>Sphingobacteriia</taxon>
        <taxon>Sphingobacteriales</taxon>
        <taxon>Sphingobacteriaceae</taxon>
        <taxon>Mucilaginibacter</taxon>
    </lineage>
</organism>
<accession>A0A1S9PLW6</accession>
<proteinExistence type="predicted"/>
<dbReference type="Proteomes" id="UP000189739">
    <property type="component" value="Unassembled WGS sequence"/>
</dbReference>
<dbReference type="InterPro" id="IPR006827">
    <property type="entry name" value="Lant_deHydtase_N"/>
</dbReference>
<keyword evidence="4" id="KW-1185">Reference proteome</keyword>
<dbReference type="AlphaFoldDB" id="A0A1S9PLW6"/>
<evidence type="ECO:0000313" key="3">
    <source>
        <dbReference type="EMBL" id="OOQ61935.1"/>
    </source>
</evidence>
<name>A0A1S9PLW6_9SPHI</name>
<dbReference type="Pfam" id="PF14028">
    <property type="entry name" value="Lant_dehydr_C"/>
    <property type="match status" value="1"/>
</dbReference>
<reference evidence="3 4" key="1">
    <citation type="submission" date="2016-07" db="EMBL/GenBank/DDBJ databases">
        <title>Genomic analysis of zinc-resistant bacterium Mucilaginibacter pedocola TBZ30.</title>
        <authorList>
            <person name="Huang J."/>
            <person name="Tang J."/>
        </authorList>
    </citation>
    <scope>NUCLEOTIDE SEQUENCE [LARGE SCALE GENOMIC DNA]</scope>
    <source>
        <strain evidence="3 4">TBZ30</strain>
    </source>
</reference>
<protein>
    <recommendedName>
        <fullName evidence="5">Lantibiotic dehydratase</fullName>
    </recommendedName>
</protein>
<dbReference type="Pfam" id="PF04738">
    <property type="entry name" value="Lant_dehydr_N"/>
    <property type="match status" value="1"/>
</dbReference>
<comment type="caution">
    <text evidence="3">The sequence shown here is derived from an EMBL/GenBank/DDBJ whole genome shotgun (WGS) entry which is preliminary data.</text>
</comment>
<evidence type="ECO:0008006" key="5">
    <source>
        <dbReference type="Google" id="ProtNLM"/>
    </source>
</evidence>
<dbReference type="NCBIfam" id="TIGR03891">
    <property type="entry name" value="thiopep_ocin"/>
    <property type="match status" value="1"/>
</dbReference>
<dbReference type="EMBL" id="MBTF01000001">
    <property type="protein sequence ID" value="OOQ61935.1"/>
    <property type="molecule type" value="Genomic_DNA"/>
</dbReference>